<reference evidence="1 2" key="1">
    <citation type="journal article" date="2011" name="Front. Microbiol.">
        <title>Genomic signatures of strain selection and enhancement in Bacillus atrophaeus var. globigii, a historical biowarfare simulant.</title>
        <authorList>
            <person name="Gibbons H.S."/>
            <person name="Broomall S.M."/>
            <person name="McNew L.A."/>
            <person name="Daligault H."/>
            <person name="Chapman C."/>
            <person name="Bruce D."/>
            <person name="Karavis M."/>
            <person name="Krepps M."/>
            <person name="McGregor P.A."/>
            <person name="Hong C."/>
            <person name="Park K.H."/>
            <person name="Akmal A."/>
            <person name="Feldman A."/>
            <person name="Lin J.S."/>
            <person name="Chang W.E."/>
            <person name="Higgs B.W."/>
            <person name="Demirev P."/>
            <person name="Lindquist J."/>
            <person name="Liem A."/>
            <person name="Fochler E."/>
            <person name="Read T.D."/>
            <person name="Tapia R."/>
            <person name="Johnson S."/>
            <person name="Bishop-Lilly K.A."/>
            <person name="Detter C."/>
            <person name="Han C."/>
            <person name="Sozhamannan S."/>
            <person name="Rosenzweig C.N."/>
            <person name="Skowronski E.W."/>
        </authorList>
    </citation>
    <scope>NUCLEOTIDE SEQUENCE [LARGE SCALE GENOMIC DNA]</scope>
    <source>
        <strain evidence="1 2">PIT1</strain>
    </source>
</reference>
<organism evidence="1 2">
    <name type="scientific">Pseudidiomarina taiwanensis</name>
    <dbReference type="NCBI Taxonomy" id="337250"/>
    <lineage>
        <taxon>Bacteria</taxon>
        <taxon>Pseudomonadati</taxon>
        <taxon>Pseudomonadota</taxon>
        <taxon>Gammaproteobacteria</taxon>
        <taxon>Alteromonadales</taxon>
        <taxon>Idiomarinaceae</taxon>
        <taxon>Pseudidiomarina</taxon>
    </lineage>
</organism>
<dbReference type="Proteomes" id="UP000288279">
    <property type="component" value="Unassembled WGS sequence"/>
</dbReference>
<dbReference type="RefSeq" id="WP_126827632.1">
    <property type="nucleotide sequence ID" value="NZ_PIQG01000003.1"/>
</dbReference>
<dbReference type="EMBL" id="PIQG01000003">
    <property type="protein sequence ID" value="RUO76727.1"/>
    <property type="molecule type" value="Genomic_DNA"/>
</dbReference>
<gene>
    <name evidence="1" type="ORF">CWI83_07325</name>
</gene>
<name>A0A432ZFI1_9GAMM</name>
<keyword evidence="2" id="KW-1185">Reference proteome</keyword>
<proteinExistence type="predicted"/>
<accession>A0A432ZFI1</accession>
<dbReference type="AlphaFoldDB" id="A0A432ZFI1"/>
<comment type="caution">
    <text evidence="1">The sequence shown here is derived from an EMBL/GenBank/DDBJ whole genome shotgun (WGS) entry which is preliminary data.</text>
</comment>
<sequence>MRNHFFEDLKRQIATALENTSYSKLSETMGYSKFSLFIDRLNRVMNSKCLELDKASYDYHYSSYAFVETLLRSLGLLSDDVAKKLSDRYQDILKASFYPTHAIVHLSQDHIAPAERLQGLSRMVLNRFSRIDLATSGHSLERAKQQLEEKAEVLAEALFDTLGHRVQVRGYTICIAGREPVFIGAEKIDGISA</sequence>
<evidence type="ECO:0000313" key="1">
    <source>
        <dbReference type="EMBL" id="RUO76727.1"/>
    </source>
</evidence>
<protein>
    <submittedName>
        <fullName evidence="1">Uncharacterized protein</fullName>
    </submittedName>
</protein>
<evidence type="ECO:0000313" key="2">
    <source>
        <dbReference type="Proteomes" id="UP000288279"/>
    </source>
</evidence>